<gene>
    <name evidence="2" type="ORF">CUJ84_Chr000483</name>
</gene>
<reference evidence="2 3" key="1">
    <citation type="submission" date="2017-11" db="EMBL/GenBank/DDBJ databases">
        <title>Complete genome of Rhizobium leguminosarum Norway, an ineffective micro-symbiont.</title>
        <authorList>
            <person name="Hoffrichter A."/>
            <person name="Liang J."/>
            <person name="Brachmann A."/>
            <person name="Marin M."/>
        </authorList>
    </citation>
    <scope>NUCLEOTIDE SEQUENCE [LARGE SCALE GENOMIC DNA]</scope>
    <source>
        <strain evidence="2 3">Norway</strain>
    </source>
</reference>
<dbReference type="CDD" id="cd06433">
    <property type="entry name" value="GT_2_WfgS_like"/>
    <property type="match status" value="1"/>
</dbReference>
<evidence type="ECO:0000259" key="1">
    <source>
        <dbReference type="Pfam" id="PF00535"/>
    </source>
</evidence>
<dbReference type="PANTHER" id="PTHR22916">
    <property type="entry name" value="GLYCOSYLTRANSFERASE"/>
    <property type="match status" value="1"/>
</dbReference>
<dbReference type="AlphaFoldDB" id="A0A2K9YY65"/>
<dbReference type="InterPro" id="IPR029044">
    <property type="entry name" value="Nucleotide-diphossugar_trans"/>
</dbReference>
<protein>
    <recommendedName>
        <fullName evidence="1">Glycosyltransferase 2-like domain-containing protein</fullName>
    </recommendedName>
</protein>
<dbReference type="SUPFAM" id="SSF53448">
    <property type="entry name" value="Nucleotide-diphospho-sugar transferases"/>
    <property type="match status" value="1"/>
</dbReference>
<accession>A0A2K9YY65</accession>
<evidence type="ECO:0000313" key="2">
    <source>
        <dbReference type="EMBL" id="AUW40897.1"/>
    </source>
</evidence>
<organism evidence="2 3">
    <name type="scientific">Rhizobium leguminosarum</name>
    <dbReference type="NCBI Taxonomy" id="384"/>
    <lineage>
        <taxon>Bacteria</taxon>
        <taxon>Pseudomonadati</taxon>
        <taxon>Pseudomonadota</taxon>
        <taxon>Alphaproteobacteria</taxon>
        <taxon>Hyphomicrobiales</taxon>
        <taxon>Rhizobiaceae</taxon>
        <taxon>Rhizobium/Agrobacterium group</taxon>
        <taxon>Rhizobium</taxon>
    </lineage>
</organism>
<dbReference type="PANTHER" id="PTHR22916:SF67">
    <property type="entry name" value="COLANIC ACID BIOSYNTHESIS GLYCOSYL TRANSFERASE WCAE-RELATED"/>
    <property type="match status" value="1"/>
</dbReference>
<feature type="domain" description="Glycosyltransferase 2-like" evidence="1">
    <location>
        <begin position="5"/>
        <end position="149"/>
    </location>
</feature>
<dbReference type="Proteomes" id="UP000238523">
    <property type="component" value="Chromosome"/>
</dbReference>
<dbReference type="InterPro" id="IPR001173">
    <property type="entry name" value="Glyco_trans_2-like"/>
</dbReference>
<evidence type="ECO:0000313" key="3">
    <source>
        <dbReference type="Proteomes" id="UP000238523"/>
    </source>
</evidence>
<sequence length="263" mass="29090">MPKFSIVTVSYNAEKTIEDTIHSVQMQEGVELEHILIDGGSRDGTMAIVDRYQNKFAAIISERDKGIYDAMNKGAALAKGEFIGFLNADDYFASSNSLALLASALEKSDAAWGNVLQVDDEGVPKRLISGEWFKPSRMTLGLMPPHPSFYVRTSRVRAVGGFDHSYKIAGDFDLVRRLFRISGFTSCYVSELITIMRVGGVSTDGLTATRTSSAEILRSLTTNGEKIKPFCLNFRYLLRVVELIRGRLLSLSGQRFKPNADAE</sequence>
<dbReference type="Pfam" id="PF00535">
    <property type="entry name" value="Glycos_transf_2"/>
    <property type="match status" value="1"/>
</dbReference>
<dbReference type="GO" id="GO:0016758">
    <property type="term" value="F:hexosyltransferase activity"/>
    <property type="evidence" value="ECO:0007669"/>
    <property type="project" value="UniProtKB-ARBA"/>
</dbReference>
<dbReference type="Gene3D" id="3.90.550.10">
    <property type="entry name" value="Spore Coat Polysaccharide Biosynthesis Protein SpsA, Chain A"/>
    <property type="match status" value="1"/>
</dbReference>
<proteinExistence type="predicted"/>
<dbReference type="EMBL" id="CP025012">
    <property type="protein sequence ID" value="AUW40897.1"/>
    <property type="molecule type" value="Genomic_DNA"/>
</dbReference>
<name>A0A2K9YY65_RHILE</name>